<keyword evidence="3" id="KW-1185">Reference proteome</keyword>
<dbReference type="InterPro" id="IPR046690">
    <property type="entry name" value="DUF6560"/>
</dbReference>
<dbReference type="Pfam" id="PF20197">
    <property type="entry name" value="DUF6560"/>
    <property type="match status" value="1"/>
</dbReference>
<evidence type="ECO:0000313" key="2">
    <source>
        <dbReference type="EMBL" id="CDR31480.1"/>
    </source>
</evidence>
<protein>
    <submittedName>
        <fullName evidence="2">Uncharacterized protein</fullName>
    </submittedName>
</protein>
<dbReference type="PATRIC" id="fig|35623.3.peg.1408"/>
<feature type="transmembrane region" description="Helical" evidence="1">
    <location>
        <begin position="45"/>
        <end position="68"/>
    </location>
</feature>
<evidence type="ECO:0000256" key="1">
    <source>
        <dbReference type="SAM" id="Phobius"/>
    </source>
</evidence>
<accession>A0A061AC77</accession>
<dbReference type="Proteomes" id="UP000032434">
    <property type="component" value="Chromosome 1"/>
</dbReference>
<organism evidence="2 3">
    <name type="scientific">Acholeplasma oculi</name>
    <dbReference type="NCBI Taxonomy" id="35623"/>
    <lineage>
        <taxon>Bacteria</taxon>
        <taxon>Bacillati</taxon>
        <taxon>Mycoplasmatota</taxon>
        <taxon>Mollicutes</taxon>
        <taxon>Acholeplasmatales</taxon>
        <taxon>Acholeplasmataceae</taxon>
        <taxon>Acholeplasma</taxon>
    </lineage>
</organism>
<name>A0A061AC77_9MOLU</name>
<dbReference type="KEGG" id="aoc:Aocu_14070"/>
<keyword evidence="1" id="KW-1133">Transmembrane helix</keyword>
<dbReference type="EMBL" id="LK028559">
    <property type="protein sequence ID" value="CDR31480.1"/>
    <property type="molecule type" value="Genomic_DNA"/>
</dbReference>
<dbReference type="HOGENOM" id="CLU_1438200_0_0_14"/>
<evidence type="ECO:0000313" key="3">
    <source>
        <dbReference type="Proteomes" id="UP000032434"/>
    </source>
</evidence>
<sequence length="188" mass="21752">MMYLSLTIVPLMVGIVTPLVFGLLRKSNLKKEVKMNKQDFIMCYSLTWAWVSLFTSIGLILILVLLNIFDEVRLGVNILVIPFIVLFLFGVYAFIREKIVVKEDTITVTPIFGKTRSYTFFEIKKLQEVTWSNGTTSYKVCKDKKLFSVSNSVPGYNLFMERIREMNIKIESALDQTQNKKSKNKNRL</sequence>
<keyword evidence="1" id="KW-0812">Transmembrane</keyword>
<keyword evidence="1" id="KW-0472">Membrane</keyword>
<dbReference type="InParanoid" id="A0A061AC77"/>
<feature type="transmembrane region" description="Helical" evidence="1">
    <location>
        <begin position="74"/>
        <end position="95"/>
    </location>
</feature>
<feature type="transmembrane region" description="Helical" evidence="1">
    <location>
        <begin position="6"/>
        <end position="24"/>
    </location>
</feature>
<gene>
    <name evidence="2" type="ORF">Aocu_14070</name>
</gene>
<reference evidence="3" key="1">
    <citation type="submission" date="2014-05" db="EMBL/GenBank/DDBJ databases">
        <authorList>
            <person name="Kube M."/>
        </authorList>
    </citation>
    <scope>NUCLEOTIDE SEQUENCE [LARGE SCALE GENOMIC DNA]</scope>
</reference>
<proteinExistence type="predicted"/>
<dbReference type="AlphaFoldDB" id="A0A061AC77"/>
<dbReference type="STRING" id="35623.Aocu_14070"/>